<protein>
    <submittedName>
        <fullName evidence="2">Uncharacterized protein</fullName>
    </submittedName>
</protein>
<feature type="transmembrane region" description="Helical" evidence="1">
    <location>
        <begin position="6"/>
        <end position="23"/>
    </location>
</feature>
<dbReference type="AlphaFoldDB" id="A0AAI9TNX6"/>
<dbReference type="EMBL" id="LACB01000056">
    <property type="protein sequence ID" value="KAJ9490462.1"/>
    <property type="molecule type" value="Genomic_DNA"/>
</dbReference>
<gene>
    <name evidence="2" type="ORF">VN97_g2787</name>
</gene>
<evidence type="ECO:0000313" key="2">
    <source>
        <dbReference type="EMBL" id="KAJ9490462.1"/>
    </source>
</evidence>
<evidence type="ECO:0000256" key="1">
    <source>
        <dbReference type="SAM" id="Phobius"/>
    </source>
</evidence>
<keyword evidence="1" id="KW-0472">Membrane</keyword>
<keyword evidence="1" id="KW-1133">Transmembrane helix</keyword>
<organism evidence="2 3">
    <name type="scientific">Penicillium thymicola</name>
    <dbReference type="NCBI Taxonomy" id="293382"/>
    <lineage>
        <taxon>Eukaryota</taxon>
        <taxon>Fungi</taxon>
        <taxon>Dikarya</taxon>
        <taxon>Ascomycota</taxon>
        <taxon>Pezizomycotina</taxon>
        <taxon>Eurotiomycetes</taxon>
        <taxon>Eurotiomycetidae</taxon>
        <taxon>Eurotiales</taxon>
        <taxon>Aspergillaceae</taxon>
        <taxon>Penicillium</taxon>
    </lineage>
</organism>
<proteinExistence type="predicted"/>
<reference evidence="2" key="1">
    <citation type="submission" date="2015-06" db="EMBL/GenBank/DDBJ databases">
        <authorList>
            <person name="Nguyen H."/>
        </authorList>
    </citation>
    <scope>NUCLEOTIDE SEQUENCE</scope>
    <source>
        <strain evidence="2">DAOM 180753</strain>
    </source>
</reference>
<keyword evidence="1" id="KW-0812">Transmembrane</keyword>
<comment type="caution">
    <text evidence="2">The sequence shown here is derived from an EMBL/GenBank/DDBJ whole genome shotgun (WGS) entry which is preliminary data.</text>
</comment>
<reference evidence="2" key="2">
    <citation type="journal article" date="2016" name="Fungal Biol.">
        <title>Ochratoxin A production by Penicillium thymicola.</title>
        <authorList>
            <person name="Nguyen H.D.T."/>
            <person name="McMullin D.R."/>
            <person name="Ponomareva E."/>
            <person name="Riley R."/>
            <person name="Pomraning K.R."/>
            <person name="Baker S.E."/>
            <person name="Seifert K.A."/>
        </authorList>
    </citation>
    <scope>NUCLEOTIDE SEQUENCE</scope>
    <source>
        <strain evidence="2">DAOM 180753</strain>
    </source>
</reference>
<name>A0AAI9TNX6_PENTH</name>
<evidence type="ECO:0000313" key="3">
    <source>
        <dbReference type="Proteomes" id="UP001227192"/>
    </source>
</evidence>
<keyword evidence="3" id="KW-1185">Reference proteome</keyword>
<sequence>MHISLGYFTSVCIAFALICPYMINSDEMPTCRSGEIQHMLSTPKVQFYKQEGKSRNSFLYVAVGNTIKYHQYHQYRQI</sequence>
<dbReference type="Proteomes" id="UP001227192">
    <property type="component" value="Unassembled WGS sequence"/>
</dbReference>
<accession>A0AAI9TNX6</accession>